<keyword evidence="3" id="KW-1185">Reference proteome</keyword>
<gene>
    <name evidence="2" type="ORF">ET989_09475</name>
</gene>
<feature type="compositionally biased region" description="Low complexity" evidence="1">
    <location>
        <begin position="37"/>
        <end position="59"/>
    </location>
</feature>
<dbReference type="Proteomes" id="UP000292373">
    <property type="component" value="Unassembled WGS sequence"/>
</dbReference>
<dbReference type="EMBL" id="SDMQ01000008">
    <property type="protein sequence ID" value="TBT84360.1"/>
    <property type="molecule type" value="Genomic_DNA"/>
</dbReference>
<evidence type="ECO:0000313" key="3">
    <source>
        <dbReference type="Proteomes" id="UP000292373"/>
    </source>
</evidence>
<accession>A0A4Q9KD27</accession>
<organism evidence="2 3">
    <name type="scientific">Propioniciclava sinopodophylli</name>
    <dbReference type="NCBI Taxonomy" id="1837344"/>
    <lineage>
        <taxon>Bacteria</taxon>
        <taxon>Bacillati</taxon>
        <taxon>Actinomycetota</taxon>
        <taxon>Actinomycetes</taxon>
        <taxon>Propionibacteriales</taxon>
        <taxon>Propionibacteriaceae</taxon>
        <taxon>Propioniciclava</taxon>
    </lineage>
</organism>
<evidence type="ECO:0000313" key="2">
    <source>
        <dbReference type="EMBL" id="TBT84360.1"/>
    </source>
</evidence>
<proteinExistence type="predicted"/>
<name>A0A4Q9KD27_9ACTN</name>
<feature type="region of interest" description="Disordered" evidence="1">
    <location>
        <begin position="1"/>
        <end position="66"/>
    </location>
</feature>
<protein>
    <submittedName>
        <fullName evidence="2">Uncharacterized protein</fullName>
    </submittedName>
</protein>
<comment type="caution">
    <text evidence="2">The sequence shown here is derived from an EMBL/GenBank/DDBJ whole genome shotgun (WGS) entry which is preliminary data.</text>
</comment>
<evidence type="ECO:0000256" key="1">
    <source>
        <dbReference type="SAM" id="MobiDB-lite"/>
    </source>
</evidence>
<feature type="compositionally biased region" description="Basic and acidic residues" evidence="1">
    <location>
        <begin position="10"/>
        <end position="28"/>
    </location>
</feature>
<sequence>MFGSRLIPSESRKDRRAAAKTARDKREATGGSRPAVASRPTAQPTSAPARPAAQRPQASGGDAEFDEIAELLRKRGIN</sequence>
<dbReference type="AlphaFoldDB" id="A0A4Q9KD27"/>
<reference evidence="2 3" key="1">
    <citation type="submission" date="2019-01" db="EMBL/GenBank/DDBJ databases">
        <title>Lactibacter flavus gen. nov., sp. nov., a novel bacterium of the family Propionibacteriaceae isolated from raw milk and dairy products.</title>
        <authorList>
            <person name="Huptas C."/>
            <person name="Wenning M."/>
            <person name="Breitenwieser F."/>
            <person name="Doll E."/>
            <person name="Von Neubeck M."/>
            <person name="Busse H.-J."/>
            <person name="Scherer S."/>
        </authorList>
    </citation>
    <scope>NUCLEOTIDE SEQUENCE [LARGE SCALE GENOMIC DNA]</scope>
    <source>
        <strain evidence="2 3">KCTC 33808</strain>
    </source>
</reference>